<proteinExistence type="predicted"/>
<accession>A0ACC1J4A7</accession>
<protein>
    <submittedName>
        <fullName evidence="1">Uncharacterized protein</fullName>
    </submittedName>
</protein>
<sequence length="407" mass="43596">LPADRQERLAELLRGFQTGAIPPQVFLQQAQEMLGHRFSDLVAVTQNGAQARPQISAQVAQQQQAQMRPVGLVRPQAQLGVRPQNPLGVSINRPGMQMSGTMSSSSPAPMQQAISATAMSPVMSMHGPDGGQNIQMMQQLLLNRQQQQGNSGQQGMGSMLPVSMQGNMAPTQHQVAPMAMGLNPNVQTQATNFDDLINRFRLIIMTPTIPPQQLVLLSNQLNAYITALNDRSGPNANIPDDERARRLLQLNRLQSLIVRRQQQNQQQQQQQSQAKQERASTPLASEPGSRAASPKPERKKKGSAGKAKNDGEGGKGKKRSADSRRSDSPAPRGSGKRAKSGEGSGSEPNIDTLTTQLALAGPLLSLDTVSSISGSRGGANTDLTAGWSANQIGDDLPDVYVDTPIPP</sequence>
<feature type="non-terminal residue" evidence="1">
    <location>
        <position position="1"/>
    </location>
</feature>
<feature type="non-terminal residue" evidence="1">
    <location>
        <position position="407"/>
    </location>
</feature>
<dbReference type="Proteomes" id="UP001150603">
    <property type="component" value="Unassembled WGS sequence"/>
</dbReference>
<gene>
    <name evidence="1" type="ORF">FBU59_004876</name>
</gene>
<dbReference type="EMBL" id="JANBPW010003665">
    <property type="protein sequence ID" value="KAJ1937021.1"/>
    <property type="molecule type" value="Genomic_DNA"/>
</dbReference>
<keyword evidence="2" id="KW-1185">Reference proteome</keyword>
<name>A0ACC1J4A7_9FUNG</name>
<comment type="caution">
    <text evidence="1">The sequence shown here is derived from an EMBL/GenBank/DDBJ whole genome shotgun (WGS) entry which is preliminary data.</text>
</comment>
<evidence type="ECO:0000313" key="1">
    <source>
        <dbReference type="EMBL" id="KAJ1937021.1"/>
    </source>
</evidence>
<reference evidence="1" key="1">
    <citation type="submission" date="2022-07" db="EMBL/GenBank/DDBJ databases">
        <title>Phylogenomic reconstructions and comparative analyses of Kickxellomycotina fungi.</title>
        <authorList>
            <person name="Reynolds N.K."/>
            <person name="Stajich J.E."/>
            <person name="Barry K."/>
            <person name="Grigoriev I.V."/>
            <person name="Crous P."/>
            <person name="Smith M.E."/>
        </authorList>
    </citation>
    <scope>NUCLEOTIDE SEQUENCE</scope>
    <source>
        <strain evidence="1">NRRL 5244</strain>
    </source>
</reference>
<organism evidence="1 2">
    <name type="scientific">Linderina macrospora</name>
    <dbReference type="NCBI Taxonomy" id="4868"/>
    <lineage>
        <taxon>Eukaryota</taxon>
        <taxon>Fungi</taxon>
        <taxon>Fungi incertae sedis</taxon>
        <taxon>Zoopagomycota</taxon>
        <taxon>Kickxellomycotina</taxon>
        <taxon>Kickxellomycetes</taxon>
        <taxon>Kickxellales</taxon>
        <taxon>Kickxellaceae</taxon>
        <taxon>Linderina</taxon>
    </lineage>
</organism>
<evidence type="ECO:0000313" key="2">
    <source>
        <dbReference type="Proteomes" id="UP001150603"/>
    </source>
</evidence>